<evidence type="ECO:0000256" key="1">
    <source>
        <dbReference type="SAM" id="MobiDB-lite"/>
    </source>
</evidence>
<keyword evidence="3" id="KW-1185">Reference proteome</keyword>
<evidence type="ECO:0000313" key="3">
    <source>
        <dbReference type="Proteomes" id="UP000320762"/>
    </source>
</evidence>
<accession>A0A550BRJ1</accession>
<proteinExistence type="predicted"/>
<sequence>MTDQSQASRLLDIAPCASSRPSCPALKAPTASRPPVDFKAIRGLGVHLSTSAPSSTLRPPCIDFTHVHDFTPVHTIISLDNVLTPPATSPMSIRQLHTHARPHDLHSHLSTSPPSFDFTRSSTSHSSPNSRPSTGFALVRDDGSRVR</sequence>
<dbReference type="AlphaFoldDB" id="A0A550BRJ1"/>
<dbReference type="Proteomes" id="UP000320762">
    <property type="component" value="Unassembled WGS sequence"/>
</dbReference>
<reference evidence="2 3" key="1">
    <citation type="journal article" date="2019" name="New Phytol.">
        <title>Comparative genomics reveals unique wood-decay strategies and fruiting body development in the Schizophyllaceae.</title>
        <authorList>
            <person name="Almasi E."/>
            <person name="Sahu N."/>
            <person name="Krizsan K."/>
            <person name="Balint B."/>
            <person name="Kovacs G.M."/>
            <person name="Kiss B."/>
            <person name="Cseklye J."/>
            <person name="Drula E."/>
            <person name="Henrissat B."/>
            <person name="Nagy I."/>
            <person name="Chovatia M."/>
            <person name="Adam C."/>
            <person name="LaButti K."/>
            <person name="Lipzen A."/>
            <person name="Riley R."/>
            <person name="Grigoriev I.V."/>
            <person name="Nagy L.G."/>
        </authorList>
    </citation>
    <scope>NUCLEOTIDE SEQUENCE [LARGE SCALE GENOMIC DNA]</scope>
    <source>
        <strain evidence="2 3">NL-1724</strain>
    </source>
</reference>
<dbReference type="EMBL" id="VDMD01000287">
    <property type="protein sequence ID" value="TRM55160.1"/>
    <property type="molecule type" value="Genomic_DNA"/>
</dbReference>
<organism evidence="2 3">
    <name type="scientific">Schizophyllum amplum</name>
    <dbReference type="NCBI Taxonomy" id="97359"/>
    <lineage>
        <taxon>Eukaryota</taxon>
        <taxon>Fungi</taxon>
        <taxon>Dikarya</taxon>
        <taxon>Basidiomycota</taxon>
        <taxon>Agaricomycotina</taxon>
        <taxon>Agaricomycetes</taxon>
        <taxon>Agaricomycetidae</taxon>
        <taxon>Agaricales</taxon>
        <taxon>Schizophyllaceae</taxon>
        <taxon>Schizophyllum</taxon>
    </lineage>
</organism>
<protein>
    <submittedName>
        <fullName evidence="2">Uncharacterized protein</fullName>
    </submittedName>
</protein>
<evidence type="ECO:0000313" key="2">
    <source>
        <dbReference type="EMBL" id="TRM55160.1"/>
    </source>
</evidence>
<feature type="compositionally biased region" description="Low complexity" evidence="1">
    <location>
        <begin position="115"/>
        <end position="133"/>
    </location>
</feature>
<feature type="region of interest" description="Disordered" evidence="1">
    <location>
        <begin position="101"/>
        <end position="147"/>
    </location>
</feature>
<gene>
    <name evidence="2" type="ORF">BD626DRAFT_156251</name>
</gene>
<comment type="caution">
    <text evidence="2">The sequence shown here is derived from an EMBL/GenBank/DDBJ whole genome shotgun (WGS) entry which is preliminary data.</text>
</comment>
<name>A0A550BRJ1_9AGAR</name>